<comment type="caution">
    <text evidence="2">The sequence shown here is derived from an EMBL/GenBank/DDBJ whole genome shotgun (WGS) entry which is preliminary data.</text>
</comment>
<dbReference type="PANTHER" id="PTHR40524">
    <property type="entry name" value="PEPTIDASE_C39_2 DOMAIN-CONTAINING PROTEIN"/>
    <property type="match status" value="1"/>
</dbReference>
<organism evidence="2 3">
    <name type="scientific">Paramecium pentaurelia</name>
    <dbReference type="NCBI Taxonomy" id="43138"/>
    <lineage>
        <taxon>Eukaryota</taxon>
        <taxon>Sar</taxon>
        <taxon>Alveolata</taxon>
        <taxon>Ciliophora</taxon>
        <taxon>Intramacronucleata</taxon>
        <taxon>Oligohymenophorea</taxon>
        <taxon>Peniculida</taxon>
        <taxon>Parameciidae</taxon>
        <taxon>Paramecium</taxon>
    </lineage>
</organism>
<dbReference type="Proteomes" id="UP000689195">
    <property type="component" value="Unassembled WGS sequence"/>
</dbReference>
<keyword evidence="1" id="KW-0732">Signal</keyword>
<protein>
    <submittedName>
        <fullName evidence="2">Uncharacterized protein</fullName>
    </submittedName>
</protein>
<dbReference type="EMBL" id="CAJJDO010000053">
    <property type="protein sequence ID" value="CAD8170632.1"/>
    <property type="molecule type" value="Genomic_DNA"/>
</dbReference>
<gene>
    <name evidence="2" type="ORF">PPENT_87.1.T0530156</name>
</gene>
<accession>A0A8S1V463</accession>
<proteinExistence type="predicted"/>
<name>A0A8S1V463_9CILI</name>
<evidence type="ECO:0000313" key="2">
    <source>
        <dbReference type="EMBL" id="CAD8170632.1"/>
    </source>
</evidence>
<reference evidence="2" key="1">
    <citation type="submission" date="2021-01" db="EMBL/GenBank/DDBJ databases">
        <authorList>
            <consortium name="Genoscope - CEA"/>
            <person name="William W."/>
        </authorList>
    </citation>
    <scope>NUCLEOTIDE SEQUENCE</scope>
</reference>
<evidence type="ECO:0000256" key="1">
    <source>
        <dbReference type="SAM" id="SignalP"/>
    </source>
</evidence>
<keyword evidence="3" id="KW-1185">Reference proteome</keyword>
<dbReference type="AlphaFoldDB" id="A0A8S1V463"/>
<feature type="signal peptide" evidence="1">
    <location>
        <begin position="1"/>
        <end position="18"/>
    </location>
</feature>
<feature type="chain" id="PRO_5035811369" evidence="1">
    <location>
        <begin position="19"/>
        <end position="109"/>
    </location>
</feature>
<dbReference type="PANTHER" id="PTHR40524:SF1">
    <property type="entry name" value="PEPTIDASE C39-LIKE DOMAIN-CONTAINING PROTEIN"/>
    <property type="match status" value="1"/>
</dbReference>
<evidence type="ECO:0000313" key="3">
    <source>
        <dbReference type="Proteomes" id="UP000689195"/>
    </source>
</evidence>
<sequence>MKQVISILLIIVISNAISQTLYEQCYSTWGKDQLGTRKNTIFSAGYLKFSVAMMLHTYGVQPMEQKFLENCILDQRIKVDMLLEINLSGLQLISLDSIIKESSQLHNLK</sequence>